<protein>
    <submittedName>
        <fullName evidence="1">Uncharacterized protein</fullName>
    </submittedName>
</protein>
<organism evidence="1 2">
    <name type="scientific">Owenia fusiformis</name>
    <name type="common">Polychaete worm</name>
    <dbReference type="NCBI Taxonomy" id="6347"/>
    <lineage>
        <taxon>Eukaryota</taxon>
        <taxon>Metazoa</taxon>
        <taxon>Spiralia</taxon>
        <taxon>Lophotrochozoa</taxon>
        <taxon>Annelida</taxon>
        <taxon>Polychaeta</taxon>
        <taxon>Sedentaria</taxon>
        <taxon>Canalipalpata</taxon>
        <taxon>Sabellida</taxon>
        <taxon>Oweniida</taxon>
        <taxon>Oweniidae</taxon>
        <taxon>Owenia</taxon>
    </lineage>
</organism>
<evidence type="ECO:0000313" key="1">
    <source>
        <dbReference type="EMBL" id="CAH1792869.1"/>
    </source>
</evidence>
<proteinExistence type="predicted"/>
<reference evidence="1" key="1">
    <citation type="submission" date="2022-03" db="EMBL/GenBank/DDBJ databases">
        <authorList>
            <person name="Martin C."/>
        </authorList>
    </citation>
    <scope>NUCLEOTIDE SEQUENCE</scope>
</reference>
<dbReference type="EMBL" id="CAIIXF020000008">
    <property type="protein sequence ID" value="CAH1792869.1"/>
    <property type="molecule type" value="Genomic_DNA"/>
</dbReference>
<dbReference type="Proteomes" id="UP000749559">
    <property type="component" value="Unassembled WGS sequence"/>
</dbReference>
<feature type="non-terminal residue" evidence="1">
    <location>
        <position position="1"/>
    </location>
</feature>
<evidence type="ECO:0000313" key="2">
    <source>
        <dbReference type="Proteomes" id="UP000749559"/>
    </source>
</evidence>
<dbReference type="AlphaFoldDB" id="A0A8J1UM81"/>
<accession>A0A8J1UM81</accession>
<gene>
    <name evidence="1" type="ORF">OFUS_LOCUS17789</name>
</gene>
<name>A0A8J1UM81_OWEFU</name>
<comment type="caution">
    <text evidence="1">The sequence shown here is derived from an EMBL/GenBank/DDBJ whole genome shotgun (WGS) entry which is preliminary data.</text>
</comment>
<feature type="non-terminal residue" evidence="1">
    <location>
        <position position="124"/>
    </location>
</feature>
<sequence>DPYGLFELSDPVCNQMSSELRCTFYVRVAGVLNYEFVNTINLLSHIRDEGGAEVKQAIEVKIKDINDRPKDILLSGSTYTTVFIDQNTTWKDTIAMLSTVDDDIGQRYKYMIIRGAGNLFILDG</sequence>
<keyword evidence="2" id="KW-1185">Reference proteome</keyword>